<evidence type="ECO:0000313" key="2">
    <source>
        <dbReference type="RefSeq" id="XP_048319516.2"/>
    </source>
</evidence>
<dbReference type="Proteomes" id="UP001652623">
    <property type="component" value="Chromosome 6"/>
</dbReference>
<evidence type="ECO:0000313" key="1">
    <source>
        <dbReference type="Proteomes" id="UP001652623"/>
    </source>
</evidence>
<dbReference type="InterPro" id="IPR012337">
    <property type="entry name" value="RNaseH-like_sf"/>
</dbReference>
<protein>
    <submittedName>
        <fullName evidence="2">Uncharacterized protein LOC112493313</fullName>
    </submittedName>
</protein>
<proteinExistence type="predicted"/>
<name>A0ABM3I2Y8_ZIZJJ</name>
<dbReference type="SUPFAM" id="SSF53098">
    <property type="entry name" value="Ribonuclease H-like"/>
    <property type="match status" value="1"/>
</dbReference>
<gene>
    <name evidence="2" type="primary">LOC112493313</name>
</gene>
<sequence length="313" mass="36276">MFSSSAWCSSTWVKKAEGIKAKATLLFDPNFRPHVAYCIKNTIPLVRILREVDSEERPAMAYIYKLMDSAKEMIAFNCSGNARKYKPLGNRIDTRWTPQLHQPLHAAGYYLNPQFCYADEFSNVEVVREGLFECMDQMLDYDAHLKADSQIHLTKQKVNLEAMWQLTFENYDLQIRTKKRNILEYKRLNGLVYLRYNTGLRDRSIKRRQNIDPVLLDEIDLDGEWIAEKEVPLLPHDTSCLEDKDLFNVDAVRNVSFKPCESGEEAKGKDKDIYSRLTNEEVKLDEVVGYADASFPTSDDLDDDYDIDTDNLI</sequence>
<reference evidence="2" key="1">
    <citation type="submission" date="2025-08" db="UniProtKB">
        <authorList>
            <consortium name="RefSeq"/>
        </authorList>
    </citation>
    <scope>IDENTIFICATION</scope>
    <source>
        <tissue evidence="2">Seedling</tissue>
    </source>
</reference>
<dbReference type="RefSeq" id="XP_048319516.2">
    <property type="nucleotide sequence ID" value="XM_048463559.2"/>
</dbReference>
<dbReference type="GeneID" id="112493313"/>
<accession>A0ABM3I2Y8</accession>
<organism evidence="1 2">
    <name type="scientific">Ziziphus jujuba</name>
    <name type="common">Chinese jujube</name>
    <name type="synonym">Ziziphus sativa</name>
    <dbReference type="NCBI Taxonomy" id="326968"/>
    <lineage>
        <taxon>Eukaryota</taxon>
        <taxon>Viridiplantae</taxon>
        <taxon>Streptophyta</taxon>
        <taxon>Embryophyta</taxon>
        <taxon>Tracheophyta</taxon>
        <taxon>Spermatophyta</taxon>
        <taxon>Magnoliopsida</taxon>
        <taxon>eudicotyledons</taxon>
        <taxon>Gunneridae</taxon>
        <taxon>Pentapetalae</taxon>
        <taxon>rosids</taxon>
        <taxon>fabids</taxon>
        <taxon>Rosales</taxon>
        <taxon>Rhamnaceae</taxon>
        <taxon>Paliureae</taxon>
        <taxon>Ziziphus</taxon>
    </lineage>
</organism>
<keyword evidence="1" id="KW-1185">Reference proteome</keyword>